<protein>
    <submittedName>
        <fullName evidence="1">Uncharacterized protein</fullName>
    </submittedName>
</protein>
<evidence type="ECO:0000313" key="2">
    <source>
        <dbReference type="Proteomes" id="UP000425916"/>
    </source>
</evidence>
<dbReference type="EMBL" id="CP046244">
    <property type="protein sequence ID" value="QGP92593.1"/>
    <property type="molecule type" value="Genomic_DNA"/>
</dbReference>
<reference evidence="1 2" key="1">
    <citation type="submission" date="2019-11" db="EMBL/GenBank/DDBJ databases">
        <title>Genome sequence of Moorella glycerini DSM11254.</title>
        <authorList>
            <person name="Poehlein A."/>
            <person name="Boeer T."/>
            <person name="Daniel R."/>
        </authorList>
    </citation>
    <scope>NUCLEOTIDE SEQUENCE [LARGE SCALE GENOMIC DNA]</scope>
    <source>
        <strain evidence="1 2">DSM 11254</strain>
    </source>
</reference>
<dbReference type="AlphaFoldDB" id="A0A6I5ZRF4"/>
<name>A0A6I5ZRF4_9FIRM</name>
<organism evidence="1 2">
    <name type="scientific">Neomoorella glycerini</name>
    <dbReference type="NCBI Taxonomy" id="55779"/>
    <lineage>
        <taxon>Bacteria</taxon>
        <taxon>Bacillati</taxon>
        <taxon>Bacillota</taxon>
        <taxon>Clostridia</taxon>
        <taxon>Neomoorellales</taxon>
        <taxon>Neomoorellaceae</taxon>
        <taxon>Neomoorella</taxon>
    </lineage>
</organism>
<dbReference type="RefSeq" id="WP_156273425.1">
    <property type="nucleotide sequence ID" value="NZ_CP046244.1"/>
</dbReference>
<dbReference type="OrthoDB" id="3035212at2"/>
<evidence type="ECO:0000313" key="1">
    <source>
        <dbReference type="EMBL" id="QGP92593.1"/>
    </source>
</evidence>
<proteinExistence type="predicted"/>
<accession>A0A6I5ZRF4</accession>
<keyword evidence="2" id="KW-1185">Reference proteome</keyword>
<sequence length="111" mass="12826">MTRKVGNWFHLLKNVDSGTLPSLFYKFQQAFRAPEVYAQVNSMEPVVFCFCVLDKKWAILKTFIPPENKLEDYCRGFFNIDYEVSGGKVRVADSCGWVELKEERFLASGTQ</sequence>
<dbReference type="Proteomes" id="UP000425916">
    <property type="component" value="Chromosome"/>
</dbReference>
<gene>
    <name evidence="1" type="ORF">MGLY_19790</name>
</gene>